<feature type="binding site" evidence="7">
    <location>
        <position position="233"/>
    </location>
    <ligand>
        <name>Zn(2+)</name>
        <dbReference type="ChEBI" id="CHEBI:29105"/>
        <label>2</label>
    </ligand>
</feature>
<dbReference type="InterPro" id="IPR032466">
    <property type="entry name" value="Metal_Hydrolase"/>
</dbReference>
<keyword evidence="3 7" id="KW-0479">Metal-binding</keyword>
<dbReference type="OrthoDB" id="9765462at2"/>
<sequence>MKMLIKNGTVYQAGKFTDEDILIENGKIKALGKDLADLTDNIDETVDASGLLVAPGLVDVHVHYREPGFTYKETIKTGSMAAAHGGYTTVCAMPNLDPVPDTPEKLQHMLDLNEKDGAVHVLQYASITKGLKSEERVDYEALKETGAFGFSNDGCGVQTAVTMYLAMKAAAEIDMPIVAHVEDNSLLFGGVMNAGKRAEELGLPGILGISESSQIARDLLLAKETGVHYHVCHVSTVESVELVRLAKQHGINVTCEVAPHHLLLNEEDIPGNDGYYKMNPPLRTKNDQQALINGLLDGTIDVIATDHAPHSVDEKTGDMRNASFGITGSETAFSMLYTRYVRTGVFTLEQLLNWMSINPAEIFKIEKAGEILPGKPADLALFDLNHETTIKESEYLSKGINTPFTGETVHASTAMTLVDGKIAYKRGN</sequence>
<dbReference type="GO" id="GO:0004038">
    <property type="term" value="F:allantoinase activity"/>
    <property type="evidence" value="ECO:0007669"/>
    <property type="project" value="TreeGrafter"/>
</dbReference>
<dbReference type="InterPro" id="IPR013108">
    <property type="entry name" value="Amidohydro_3"/>
</dbReference>
<dbReference type="GO" id="GO:0044205">
    <property type="term" value="P:'de novo' UMP biosynthetic process"/>
    <property type="evidence" value="ECO:0007669"/>
    <property type="project" value="UniProtKB-UniRule"/>
</dbReference>
<evidence type="ECO:0000259" key="8">
    <source>
        <dbReference type="Pfam" id="PF07969"/>
    </source>
</evidence>
<dbReference type="Pfam" id="PF07969">
    <property type="entry name" value="Amidohydro_3"/>
    <property type="match status" value="1"/>
</dbReference>
<dbReference type="HAMAP" id="MF_00220_B">
    <property type="entry name" value="PyrC_classI_B"/>
    <property type="match status" value="1"/>
</dbReference>
<dbReference type="Gene3D" id="3.20.20.140">
    <property type="entry name" value="Metal-dependent hydrolases"/>
    <property type="match status" value="1"/>
</dbReference>
<feature type="domain" description="Amidohydrolase 3" evidence="8">
    <location>
        <begin position="338"/>
        <end position="424"/>
    </location>
</feature>
<organism evidence="10 11">
    <name type="scientific">Ligilactobacillus ruminis DSM 20403 = NBRC 102161</name>
    <dbReference type="NCBI Taxonomy" id="1423798"/>
    <lineage>
        <taxon>Bacteria</taxon>
        <taxon>Bacillati</taxon>
        <taxon>Bacillota</taxon>
        <taxon>Bacilli</taxon>
        <taxon>Lactobacillales</taxon>
        <taxon>Lactobacillaceae</taxon>
        <taxon>Ligilactobacillus</taxon>
    </lineage>
</organism>
<evidence type="ECO:0000256" key="7">
    <source>
        <dbReference type="HAMAP-Rule" id="MF_00220"/>
    </source>
</evidence>
<accession>A0A1I2PP70</accession>
<feature type="domain" description="Dihydroorotase catalytic" evidence="9">
    <location>
        <begin position="52"/>
        <end position="239"/>
    </location>
</feature>
<evidence type="ECO:0000256" key="3">
    <source>
        <dbReference type="ARBA" id="ARBA00022723"/>
    </source>
</evidence>
<comment type="function">
    <text evidence="1 7">Catalyzes the reversible cyclization of carbamoyl aspartate to dihydroorotate.</text>
</comment>
<feature type="active site" evidence="7">
    <location>
        <position position="306"/>
    </location>
</feature>
<dbReference type="EC" id="3.5.2.3" evidence="7"/>
<dbReference type="PANTHER" id="PTHR43668">
    <property type="entry name" value="ALLANTOINASE"/>
    <property type="match status" value="1"/>
</dbReference>
<comment type="similarity">
    <text evidence="2 7">Belongs to the metallo-dependent hydrolases superfamily. DHOase family. Class I DHOase subfamily.</text>
</comment>
<dbReference type="InterPro" id="IPR004722">
    <property type="entry name" value="DHOase"/>
</dbReference>
<dbReference type="GO" id="GO:0006145">
    <property type="term" value="P:purine nucleobase catabolic process"/>
    <property type="evidence" value="ECO:0007669"/>
    <property type="project" value="TreeGrafter"/>
</dbReference>
<evidence type="ECO:0000256" key="4">
    <source>
        <dbReference type="ARBA" id="ARBA00022801"/>
    </source>
</evidence>
<dbReference type="SUPFAM" id="SSF51338">
    <property type="entry name" value="Composite domain of metallo-dependent hydrolases"/>
    <property type="match status" value="1"/>
</dbReference>
<name>A0A1I2PP70_9LACO</name>
<keyword evidence="5 7" id="KW-0862">Zinc</keyword>
<dbReference type="Proteomes" id="UP000182635">
    <property type="component" value="Unassembled WGS sequence"/>
</dbReference>
<dbReference type="PANTHER" id="PTHR43668:SF2">
    <property type="entry name" value="ALLANTOINASE"/>
    <property type="match status" value="1"/>
</dbReference>
<keyword evidence="6 7" id="KW-0665">Pyrimidine biosynthesis</keyword>
<feature type="binding site" evidence="7">
    <location>
        <position position="180"/>
    </location>
    <ligand>
        <name>Zn(2+)</name>
        <dbReference type="ChEBI" id="CHEBI:29105"/>
        <label>2</label>
    </ligand>
</feature>
<protein>
    <recommendedName>
        <fullName evidence="7">Dihydroorotase</fullName>
        <shortName evidence="7">DHOase</shortName>
        <ecNumber evidence="7">3.5.2.3</ecNumber>
    </recommendedName>
</protein>
<gene>
    <name evidence="7" type="primary">pyrC</name>
    <name evidence="10" type="ORF">SAMN02910432_00225</name>
</gene>
<feature type="binding site" evidence="7">
    <location>
        <position position="310"/>
    </location>
    <ligand>
        <name>substrate</name>
    </ligand>
</feature>
<evidence type="ECO:0000256" key="6">
    <source>
        <dbReference type="ARBA" id="ARBA00022975"/>
    </source>
</evidence>
<feature type="binding site" evidence="7">
    <location>
        <position position="306"/>
    </location>
    <ligand>
        <name>Zn(2+)</name>
        <dbReference type="ChEBI" id="CHEBI:29105"/>
        <label>1</label>
    </ligand>
</feature>
<dbReference type="NCBIfam" id="TIGR00857">
    <property type="entry name" value="pyrC_multi"/>
    <property type="match status" value="1"/>
</dbReference>
<dbReference type="CDD" id="cd01317">
    <property type="entry name" value="DHOase_IIa"/>
    <property type="match status" value="1"/>
</dbReference>
<dbReference type="UniPathway" id="UPA00070">
    <property type="reaction ID" value="UER00117"/>
</dbReference>
<dbReference type="AlphaFoldDB" id="A0A1I2PP70"/>
<dbReference type="GO" id="GO:0008270">
    <property type="term" value="F:zinc ion binding"/>
    <property type="evidence" value="ECO:0007669"/>
    <property type="project" value="UniProtKB-UniRule"/>
</dbReference>
<feature type="binding site" evidence="7">
    <location>
        <begin position="324"/>
        <end position="325"/>
    </location>
    <ligand>
        <name>substrate</name>
    </ligand>
</feature>
<dbReference type="InterPro" id="IPR050138">
    <property type="entry name" value="DHOase/Allantoinase_Hydrolase"/>
</dbReference>
<dbReference type="InterPro" id="IPR002195">
    <property type="entry name" value="Dihydroorotase_CS"/>
</dbReference>
<evidence type="ECO:0000313" key="10">
    <source>
        <dbReference type="EMBL" id="SFG17848.1"/>
    </source>
</evidence>
<dbReference type="NCBIfam" id="NF006837">
    <property type="entry name" value="PRK09357.1-2"/>
    <property type="match status" value="1"/>
</dbReference>
<evidence type="ECO:0000256" key="5">
    <source>
        <dbReference type="ARBA" id="ARBA00022833"/>
    </source>
</evidence>
<dbReference type="GO" id="GO:0005737">
    <property type="term" value="C:cytoplasm"/>
    <property type="evidence" value="ECO:0007669"/>
    <property type="project" value="TreeGrafter"/>
</dbReference>
<feature type="binding site" evidence="7">
    <location>
        <position position="63"/>
    </location>
    <ligand>
        <name>Zn(2+)</name>
        <dbReference type="ChEBI" id="CHEBI:29105"/>
        <label>1</label>
    </ligand>
</feature>
<comment type="catalytic activity">
    <reaction evidence="7">
        <text>(S)-dihydroorotate + H2O = N-carbamoyl-L-aspartate + H(+)</text>
        <dbReference type="Rhea" id="RHEA:24296"/>
        <dbReference type="ChEBI" id="CHEBI:15377"/>
        <dbReference type="ChEBI" id="CHEBI:15378"/>
        <dbReference type="ChEBI" id="CHEBI:30864"/>
        <dbReference type="ChEBI" id="CHEBI:32814"/>
        <dbReference type="EC" id="3.5.2.3"/>
    </reaction>
</comment>
<dbReference type="Pfam" id="PF12890">
    <property type="entry name" value="DHOase"/>
    <property type="match status" value="1"/>
</dbReference>
<dbReference type="EMBL" id="FOPI01000004">
    <property type="protein sequence ID" value="SFG17848.1"/>
    <property type="molecule type" value="Genomic_DNA"/>
</dbReference>
<dbReference type="RefSeq" id="WP_046922459.1">
    <property type="nucleotide sequence ID" value="NZ_AYYL01000004.1"/>
</dbReference>
<feature type="binding site" evidence="7">
    <location>
        <position position="153"/>
    </location>
    <ligand>
        <name>Zn(2+)</name>
        <dbReference type="ChEBI" id="CHEBI:29105"/>
        <label>1</label>
    </ligand>
</feature>
<feature type="binding site" evidence="7">
    <location>
        <position position="279"/>
    </location>
    <ligand>
        <name>substrate</name>
    </ligand>
</feature>
<feature type="binding site" evidence="7">
    <location>
        <begin position="63"/>
        <end position="65"/>
    </location>
    <ligand>
        <name>substrate</name>
    </ligand>
</feature>
<keyword evidence="4 7" id="KW-0378">Hydrolase</keyword>
<feature type="binding site" evidence="7">
    <location>
        <position position="61"/>
    </location>
    <ligand>
        <name>Zn(2+)</name>
        <dbReference type="ChEBI" id="CHEBI:29105"/>
        <label>1</label>
    </ligand>
</feature>
<evidence type="ECO:0000259" key="9">
    <source>
        <dbReference type="Pfam" id="PF12890"/>
    </source>
</evidence>
<dbReference type="PROSITE" id="PS00483">
    <property type="entry name" value="DIHYDROOROTASE_2"/>
    <property type="match status" value="1"/>
</dbReference>
<evidence type="ECO:0000256" key="2">
    <source>
        <dbReference type="ARBA" id="ARBA00010286"/>
    </source>
</evidence>
<proteinExistence type="inferred from homology"/>
<reference evidence="11" key="1">
    <citation type="submission" date="2016-10" db="EMBL/GenBank/DDBJ databases">
        <authorList>
            <person name="Varghese N."/>
            <person name="Submissions S."/>
        </authorList>
    </citation>
    <scope>NUCLEOTIDE SEQUENCE [LARGE SCALE GENOMIC DNA]</scope>
    <source>
        <strain evidence="11">DSM 20403</strain>
    </source>
</reference>
<feature type="binding site" evidence="7">
    <location>
        <position position="95"/>
    </location>
    <ligand>
        <name>substrate</name>
    </ligand>
</feature>
<comment type="cofactor">
    <cofactor evidence="7">
        <name>Zn(2+)</name>
        <dbReference type="ChEBI" id="CHEBI:29105"/>
    </cofactor>
    <text evidence="7">Binds 2 Zn(2+) ions per subunit.</text>
</comment>
<evidence type="ECO:0000313" key="11">
    <source>
        <dbReference type="Proteomes" id="UP000182635"/>
    </source>
</evidence>
<feature type="binding site" evidence="7">
    <location>
        <position position="153"/>
    </location>
    <ligand>
        <name>Zn(2+)</name>
        <dbReference type="ChEBI" id="CHEBI:29105"/>
        <label>2</label>
    </ligand>
</feature>
<dbReference type="InterPro" id="IPR011059">
    <property type="entry name" value="Metal-dep_hydrolase_composite"/>
</dbReference>
<comment type="pathway">
    <text evidence="7">Pyrimidine metabolism; UMP biosynthesis via de novo pathway; (S)-dihydroorotate from bicarbonate: step 3/3.</text>
</comment>
<dbReference type="Gene3D" id="2.30.40.10">
    <property type="entry name" value="Urease, subunit C, domain 1"/>
    <property type="match status" value="1"/>
</dbReference>
<dbReference type="InterPro" id="IPR024403">
    <property type="entry name" value="DHOase_cat"/>
</dbReference>
<evidence type="ECO:0000256" key="1">
    <source>
        <dbReference type="ARBA" id="ARBA00002368"/>
    </source>
</evidence>
<dbReference type="SUPFAM" id="SSF51556">
    <property type="entry name" value="Metallo-dependent hydrolases"/>
    <property type="match status" value="1"/>
</dbReference>
<dbReference type="GO" id="GO:0004151">
    <property type="term" value="F:dihydroorotase activity"/>
    <property type="evidence" value="ECO:0007669"/>
    <property type="project" value="UniProtKB-UniRule"/>
</dbReference>